<evidence type="ECO:0000256" key="7">
    <source>
        <dbReference type="SAM" id="MobiDB-lite"/>
    </source>
</evidence>
<keyword evidence="2" id="KW-0997">Cell inner membrane</keyword>
<gene>
    <name evidence="12" type="ORF">SAMN06265368_2480</name>
</gene>
<dbReference type="SMART" id="SM00283">
    <property type="entry name" value="MA"/>
    <property type="match status" value="1"/>
</dbReference>
<feature type="domain" description="T-SNARE coiled-coil homology" evidence="10">
    <location>
        <begin position="538"/>
        <end position="600"/>
    </location>
</feature>
<feature type="domain" description="HAMP" evidence="11">
    <location>
        <begin position="292"/>
        <end position="345"/>
    </location>
</feature>
<dbReference type="PANTHER" id="PTHR32089">
    <property type="entry name" value="METHYL-ACCEPTING CHEMOTAXIS PROTEIN MCPB"/>
    <property type="match status" value="1"/>
</dbReference>
<dbReference type="InterPro" id="IPR004089">
    <property type="entry name" value="MCPsignal_dom"/>
</dbReference>
<dbReference type="Proteomes" id="UP000219439">
    <property type="component" value="Unassembled WGS sequence"/>
</dbReference>
<dbReference type="GO" id="GO:0005886">
    <property type="term" value="C:plasma membrane"/>
    <property type="evidence" value="ECO:0007669"/>
    <property type="project" value="UniProtKB-SubCell"/>
</dbReference>
<evidence type="ECO:0000256" key="8">
    <source>
        <dbReference type="SAM" id="Phobius"/>
    </source>
</evidence>
<comment type="similarity">
    <text evidence="4">Belongs to the methyl-accepting chemotaxis (MCP) protein family.</text>
</comment>
<evidence type="ECO:0000256" key="6">
    <source>
        <dbReference type="SAM" id="Coils"/>
    </source>
</evidence>
<dbReference type="Gene3D" id="6.10.340.10">
    <property type="match status" value="1"/>
</dbReference>
<dbReference type="PROSITE" id="PS50885">
    <property type="entry name" value="HAMP"/>
    <property type="match status" value="1"/>
</dbReference>
<evidence type="ECO:0000313" key="13">
    <source>
        <dbReference type="Proteomes" id="UP000219439"/>
    </source>
</evidence>
<dbReference type="AlphaFoldDB" id="A0A285PCC7"/>
<keyword evidence="8" id="KW-0812">Transmembrane</keyword>
<feature type="domain" description="Methyl-accepting transducer" evidence="9">
    <location>
        <begin position="386"/>
        <end position="622"/>
    </location>
</feature>
<evidence type="ECO:0000256" key="3">
    <source>
        <dbReference type="ARBA" id="ARBA00023224"/>
    </source>
</evidence>
<dbReference type="PROSITE" id="PS50111">
    <property type="entry name" value="CHEMOTAXIS_TRANSDUC_2"/>
    <property type="match status" value="1"/>
</dbReference>
<keyword evidence="3 5" id="KW-0807">Transducer</keyword>
<keyword evidence="8" id="KW-0472">Membrane</keyword>
<evidence type="ECO:0000259" key="9">
    <source>
        <dbReference type="PROSITE" id="PS50111"/>
    </source>
</evidence>
<organism evidence="12 13">
    <name type="scientific">Cohaesibacter gelatinilyticus</name>
    <dbReference type="NCBI Taxonomy" id="372072"/>
    <lineage>
        <taxon>Bacteria</taxon>
        <taxon>Pseudomonadati</taxon>
        <taxon>Pseudomonadota</taxon>
        <taxon>Alphaproteobacteria</taxon>
        <taxon>Hyphomicrobiales</taxon>
        <taxon>Cohaesibacteraceae</taxon>
    </lineage>
</organism>
<evidence type="ECO:0000259" key="11">
    <source>
        <dbReference type="PROSITE" id="PS50885"/>
    </source>
</evidence>
<dbReference type="SUPFAM" id="SSF58104">
    <property type="entry name" value="Methyl-accepting chemotaxis protein (MCP) signaling domain"/>
    <property type="match status" value="1"/>
</dbReference>
<dbReference type="PRINTS" id="PR00260">
    <property type="entry name" value="CHEMTRNSDUCR"/>
</dbReference>
<dbReference type="InterPro" id="IPR000727">
    <property type="entry name" value="T_SNARE_dom"/>
</dbReference>
<dbReference type="GO" id="GO:0004888">
    <property type="term" value="F:transmembrane signaling receptor activity"/>
    <property type="evidence" value="ECO:0007669"/>
    <property type="project" value="InterPro"/>
</dbReference>
<keyword evidence="2" id="KW-1003">Cell membrane</keyword>
<dbReference type="Pfam" id="PF00015">
    <property type="entry name" value="MCPsignal"/>
    <property type="match status" value="1"/>
</dbReference>
<dbReference type="RefSeq" id="WP_097153746.1">
    <property type="nucleotide sequence ID" value="NZ_OBEL01000002.1"/>
</dbReference>
<comment type="subcellular location">
    <subcellularLocation>
        <location evidence="1">Cell inner membrane</location>
        <topology evidence="1">Multi-pass membrane protein</topology>
    </subcellularLocation>
</comment>
<dbReference type="GO" id="GO:0006935">
    <property type="term" value="P:chemotaxis"/>
    <property type="evidence" value="ECO:0007669"/>
    <property type="project" value="InterPro"/>
</dbReference>
<keyword evidence="13" id="KW-1185">Reference proteome</keyword>
<dbReference type="InterPro" id="IPR004090">
    <property type="entry name" value="Chemotax_Me-accpt_rcpt"/>
</dbReference>
<dbReference type="SMART" id="SM00304">
    <property type="entry name" value="HAMP"/>
    <property type="match status" value="1"/>
</dbReference>
<proteinExistence type="inferred from homology"/>
<reference evidence="12 13" key="1">
    <citation type="submission" date="2017-09" db="EMBL/GenBank/DDBJ databases">
        <authorList>
            <person name="Ehlers B."/>
            <person name="Leendertz F.H."/>
        </authorList>
    </citation>
    <scope>NUCLEOTIDE SEQUENCE [LARGE SCALE GENOMIC DNA]</scope>
    <source>
        <strain evidence="12 13">DSM 18289</strain>
    </source>
</reference>
<feature type="transmembrane region" description="Helical" evidence="8">
    <location>
        <begin position="269"/>
        <end position="291"/>
    </location>
</feature>
<dbReference type="SUPFAM" id="SSF158472">
    <property type="entry name" value="HAMP domain-like"/>
    <property type="match status" value="1"/>
</dbReference>
<evidence type="ECO:0000256" key="1">
    <source>
        <dbReference type="ARBA" id="ARBA00004429"/>
    </source>
</evidence>
<feature type="compositionally biased region" description="Low complexity" evidence="7">
    <location>
        <begin position="566"/>
        <end position="577"/>
    </location>
</feature>
<dbReference type="Gene3D" id="1.10.287.950">
    <property type="entry name" value="Methyl-accepting chemotaxis protein"/>
    <property type="match status" value="1"/>
</dbReference>
<evidence type="ECO:0000313" key="12">
    <source>
        <dbReference type="EMBL" id="SNZ19395.1"/>
    </source>
</evidence>
<keyword evidence="6" id="KW-0175">Coiled coil</keyword>
<feature type="compositionally biased region" description="Polar residues" evidence="7">
    <location>
        <begin position="578"/>
        <end position="590"/>
    </location>
</feature>
<dbReference type="InterPro" id="IPR003660">
    <property type="entry name" value="HAMP_dom"/>
</dbReference>
<evidence type="ECO:0000256" key="4">
    <source>
        <dbReference type="ARBA" id="ARBA00029447"/>
    </source>
</evidence>
<evidence type="ECO:0000256" key="2">
    <source>
        <dbReference type="ARBA" id="ARBA00022519"/>
    </source>
</evidence>
<dbReference type="PROSITE" id="PS50192">
    <property type="entry name" value="T_SNARE"/>
    <property type="match status" value="1"/>
</dbReference>
<dbReference type="GO" id="GO:0007165">
    <property type="term" value="P:signal transduction"/>
    <property type="evidence" value="ECO:0007669"/>
    <property type="project" value="UniProtKB-KW"/>
</dbReference>
<sequence length="642" mass="68979">MLLRTRIVCGAVCAILILSAGFIVGEQQLRGVTQKQTLAAKTEKQTGLMNYVIMSQRQLMYSNILNITRNLEGRMALAKNDTGAVKENYKTNYNRLKANKTINGLVVANAAGSVLFSKMVKGDESSFDDVVKSSLQKQEIVYSVAKDKSANLSVVLAFPIYQERRLIGSVGFSQDFAVIAGLMKSTDQSEILVASTDGQVIHNTNKDFFGTVQLADIRAAIANNDKLYIGGRVYDALASPVKGMDGETISVAYSLSDITQTHNAEQEQVLYIVASLAAVIILFLVGFTSWLRWQMKPLAKSIDVLGELSNGNYDIHIEDNHKKDEIGEIIRVIMIFREKLEQVESLRQERRQDEERAAAEQRDMLNNMADEFENSVGGIIRSVATAASQLEQSADVMLLNASQTSEQSGSVANAASQASSNVQTVAAATEELAASVNEISSQIDHSNQISEKAVMDADAAAAKITGLSNAVQRIGDIVELINGIASQTNLLALNATIEAARAGEAGKGFAVVASEVKVLADQTEKATIEITDQVHSIQSSTTESTQAINDIAETIRSMSEISGSVSQATDQQSAATQEISHNVQQASDGTSEVSLSIADVTNAANQSTQASRDVLEASQNLSKESEVLSAELERLLAGIRAA</sequence>
<keyword evidence="8" id="KW-1133">Transmembrane helix</keyword>
<evidence type="ECO:0000256" key="5">
    <source>
        <dbReference type="PROSITE-ProRule" id="PRU00284"/>
    </source>
</evidence>
<dbReference type="EMBL" id="OBEL01000002">
    <property type="protein sequence ID" value="SNZ19395.1"/>
    <property type="molecule type" value="Genomic_DNA"/>
</dbReference>
<feature type="coiled-coil region" evidence="6">
    <location>
        <begin position="336"/>
        <end position="371"/>
    </location>
</feature>
<accession>A0A285PCC7</accession>
<feature type="region of interest" description="Disordered" evidence="7">
    <location>
        <begin position="562"/>
        <end position="590"/>
    </location>
</feature>
<evidence type="ECO:0000259" key="10">
    <source>
        <dbReference type="PROSITE" id="PS50192"/>
    </source>
</evidence>
<dbReference type="OrthoDB" id="3289104at2"/>
<name>A0A285PCC7_9HYPH</name>
<dbReference type="PANTHER" id="PTHR32089:SF112">
    <property type="entry name" value="LYSOZYME-LIKE PROTEIN-RELATED"/>
    <property type="match status" value="1"/>
</dbReference>
<protein>
    <submittedName>
        <fullName evidence="12">Methyl-accepting chemotaxis protein (MCP) signalling domain-containing protein</fullName>
    </submittedName>
</protein>